<comment type="caution">
    <text evidence="2">The sequence shown here is derived from an EMBL/GenBank/DDBJ whole genome shotgun (WGS) entry which is preliminary data.</text>
</comment>
<evidence type="ECO:0000313" key="2">
    <source>
        <dbReference type="EMBL" id="GBM88668.1"/>
    </source>
</evidence>
<organism evidence="2 3">
    <name type="scientific">Araneus ventricosus</name>
    <name type="common">Orbweaver spider</name>
    <name type="synonym">Epeira ventricosa</name>
    <dbReference type="NCBI Taxonomy" id="182803"/>
    <lineage>
        <taxon>Eukaryota</taxon>
        <taxon>Metazoa</taxon>
        <taxon>Ecdysozoa</taxon>
        <taxon>Arthropoda</taxon>
        <taxon>Chelicerata</taxon>
        <taxon>Arachnida</taxon>
        <taxon>Araneae</taxon>
        <taxon>Araneomorphae</taxon>
        <taxon>Entelegynae</taxon>
        <taxon>Araneoidea</taxon>
        <taxon>Araneidae</taxon>
        <taxon>Araneus</taxon>
    </lineage>
</organism>
<feature type="region of interest" description="Disordered" evidence="1">
    <location>
        <begin position="129"/>
        <end position="154"/>
    </location>
</feature>
<name>A0A4Y2JGT2_ARAVE</name>
<keyword evidence="3" id="KW-1185">Reference proteome</keyword>
<dbReference type="EMBL" id="BGPR01003482">
    <property type="protein sequence ID" value="GBM88668.1"/>
    <property type="molecule type" value="Genomic_DNA"/>
</dbReference>
<evidence type="ECO:0000313" key="3">
    <source>
        <dbReference type="Proteomes" id="UP000499080"/>
    </source>
</evidence>
<dbReference type="AlphaFoldDB" id="A0A4Y2JGT2"/>
<protein>
    <submittedName>
        <fullName evidence="2">Uncharacterized protein</fullName>
    </submittedName>
</protein>
<sequence length="154" mass="17232">MDLFPSFCLKGVFKTVSFTLVIAYRTHSRLYGIGGKTLAMKRNPGALQEFLPPTTRMPQRNAPRQRGEALAGTAGEERDFEVGSFYTPSRNTSYSTGKETIWKFSLKWKDTILVIICYFCWSAGSEMSPSLGDTEHGQSPPIKNQSELDTLHSL</sequence>
<dbReference type="Proteomes" id="UP000499080">
    <property type="component" value="Unassembled WGS sequence"/>
</dbReference>
<feature type="compositionally biased region" description="Polar residues" evidence="1">
    <location>
        <begin position="141"/>
        <end position="154"/>
    </location>
</feature>
<proteinExistence type="predicted"/>
<reference evidence="2 3" key="1">
    <citation type="journal article" date="2019" name="Sci. Rep.">
        <title>Orb-weaving spider Araneus ventricosus genome elucidates the spidroin gene catalogue.</title>
        <authorList>
            <person name="Kono N."/>
            <person name="Nakamura H."/>
            <person name="Ohtoshi R."/>
            <person name="Moran D.A.P."/>
            <person name="Shinohara A."/>
            <person name="Yoshida Y."/>
            <person name="Fujiwara M."/>
            <person name="Mori M."/>
            <person name="Tomita M."/>
            <person name="Arakawa K."/>
        </authorList>
    </citation>
    <scope>NUCLEOTIDE SEQUENCE [LARGE SCALE GENOMIC DNA]</scope>
</reference>
<evidence type="ECO:0000256" key="1">
    <source>
        <dbReference type="SAM" id="MobiDB-lite"/>
    </source>
</evidence>
<gene>
    <name evidence="2" type="ORF">AVEN_10504_1</name>
</gene>
<accession>A0A4Y2JGT2</accession>